<comment type="caution">
    <text evidence="12">The sequence shown here is derived from an EMBL/GenBank/DDBJ whole genome shotgun (WGS) entry which is preliminary data.</text>
</comment>
<dbReference type="AlphaFoldDB" id="A0A1R1PZ71"/>
<evidence type="ECO:0000259" key="11">
    <source>
        <dbReference type="PROSITE" id="PS51194"/>
    </source>
</evidence>
<dbReference type="EMBL" id="LSSK01000009">
    <property type="protein sequence ID" value="OMH86245.1"/>
    <property type="molecule type" value="Genomic_DNA"/>
</dbReference>
<keyword evidence="13" id="KW-1185">Reference proteome</keyword>
<evidence type="ECO:0000256" key="3">
    <source>
        <dbReference type="ARBA" id="ARBA00022741"/>
    </source>
</evidence>
<dbReference type="GO" id="GO:0016787">
    <property type="term" value="F:hydrolase activity"/>
    <property type="evidence" value="ECO:0007669"/>
    <property type="project" value="UniProtKB-KW"/>
</dbReference>
<feature type="region of interest" description="Disordered" evidence="9">
    <location>
        <begin position="197"/>
        <end position="225"/>
    </location>
</feature>
<dbReference type="SUPFAM" id="SSF54928">
    <property type="entry name" value="RNA-binding domain, RBD"/>
    <property type="match status" value="1"/>
</dbReference>
<dbReference type="GO" id="GO:0005829">
    <property type="term" value="C:cytosol"/>
    <property type="evidence" value="ECO:0007669"/>
    <property type="project" value="TreeGrafter"/>
</dbReference>
<sequence length="792" mass="87735">MVELTEKKSKATQEKRQKKDSDKKIKKSSKHDKESKEKDRAKEKQDKVNGKKRKSGEQSSESDSSDDEKKTKSEKRSENGERESKRQKVDEESDSSDDSNTEETEDIGEEEIGPIEHIILNEGEEEGESDEYSVDNYGLRTDITEGLKNKGIKILFPIQRAVLAPIMEGKDVLARARTGTGKTLGFGLPIIQKLLGSSGSNEEEKHDNGYNRGGRQRQQQQWGRPPRAIIMAPTRELAKQVASEIESITNKLKVMCIYGGTSIDQQVQGLRSGVDIVVGTPGRLLDHLNRGRLNLKEVEFMCLDEADQMLDIGFKDDMEAMLKSLREARTGKYQVLLFSATVPEWVHKVVGEFMKNYVKIDLIGKEKLKTSELIKHMAIQCSWAAHHDIVSDLLSVYGMNGRAIIFAETKVEVNNLVAHPKLKGNALPLHGDITQALREQTLTQFRQADIRFLVCTDVAARGLDIPEVDLVINSEPPRDAETYIHRSGRTGRAGRSGMCITLFTPQKGNWLDMIKRFCGIECELISPPQVDSIAVAAGNSAAETVSKCNKQVVSLFSECAQTLADSHFGGNVLSALAASLATISGYSAGLKERSLLTGSDSLTTLVMTLKEPARFPKFAKSVLERNFNALKFEDTNNFRITPDHSTILFDIRSDLVRFEESNEGDNDNENEYGDDNGDVIASGQGSVYICNKLWRNTPTMSLSKCTELPELEPEQNNRRSNGSNPRYGFNSNNYSFRNGGGGGGGEGRNGNGYRNGNGNGYRNGGRGGDRNGGRGGDRNGYSRSNNQRFSRH</sequence>
<feature type="compositionally biased region" description="Low complexity" evidence="9">
    <location>
        <begin position="216"/>
        <end position="225"/>
    </location>
</feature>
<dbReference type="EC" id="3.6.4.13" evidence="2"/>
<dbReference type="InterPro" id="IPR001650">
    <property type="entry name" value="Helicase_C-like"/>
</dbReference>
<keyword evidence="5 12" id="KW-0347">Helicase</keyword>
<evidence type="ECO:0000256" key="8">
    <source>
        <dbReference type="ARBA" id="ARBA00047984"/>
    </source>
</evidence>
<keyword evidence="7" id="KW-0694">RNA-binding</keyword>
<feature type="compositionally biased region" description="Gly residues" evidence="9">
    <location>
        <begin position="738"/>
        <end position="766"/>
    </location>
</feature>
<dbReference type="OrthoDB" id="4255at2759"/>
<keyword evidence="3" id="KW-0547">Nucleotide-binding</keyword>
<feature type="domain" description="Helicase ATP-binding" evidence="10">
    <location>
        <begin position="163"/>
        <end position="360"/>
    </location>
</feature>
<keyword evidence="4" id="KW-0378">Hydrolase</keyword>
<dbReference type="Gene3D" id="3.40.50.300">
    <property type="entry name" value="P-loop containing nucleotide triphosphate hydrolases"/>
    <property type="match status" value="2"/>
</dbReference>
<evidence type="ECO:0000256" key="9">
    <source>
        <dbReference type="SAM" id="MobiDB-lite"/>
    </source>
</evidence>
<comment type="catalytic activity">
    <reaction evidence="8">
        <text>ATP + H2O = ADP + phosphate + H(+)</text>
        <dbReference type="Rhea" id="RHEA:13065"/>
        <dbReference type="ChEBI" id="CHEBI:15377"/>
        <dbReference type="ChEBI" id="CHEBI:15378"/>
        <dbReference type="ChEBI" id="CHEBI:30616"/>
        <dbReference type="ChEBI" id="CHEBI:43474"/>
        <dbReference type="ChEBI" id="CHEBI:456216"/>
        <dbReference type="EC" id="3.6.4.13"/>
    </reaction>
</comment>
<dbReference type="PANTHER" id="PTHR47959">
    <property type="entry name" value="ATP-DEPENDENT RNA HELICASE RHLE-RELATED"/>
    <property type="match status" value="1"/>
</dbReference>
<reference evidence="13" key="1">
    <citation type="submission" date="2017-01" db="EMBL/GenBank/DDBJ databases">
        <authorList>
            <person name="Wang Y."/>
            <person name="White M."/>
            <person name="Kvist S."/>
            <person name="Moncalvo J.-M."/>
        </authorList>
    </citation>
    <scope>NUCLEOTIDE SEQUENCE [LARGE SCALE GENOMIC DNA]</scope>
    <source>
        <strain evidence="13">COL-18-3</strain>
    </source>
</reference>
<evidence type="ECO:0000256" key="1">
    <source>
        <dbReference type="ARBA" id="ARBA00006517"/>
    </source>
</evidence>
<comment type="similarity">
    <text evidence="1">Belongs to the DEAD box helicase family. DDX21/DDX50 subfamily.</text>
</comment>
<dbReference type="GO" id="GO:0003723">
    <property type="term" value="F:RNA binding"/>
    <property type="evidence" value="ECO:0007669"/>
    <property type="project" value="UniProtKB-KW"/>
</dbReference>
<dbReference type="CDD" id="cd00268">
    <property type="entry name" value="DEADc"/>
    <property type="match status" value="1"/>
</dbReference>
<dbReference type="PANTHER" id="PTHR47959:SF1">
    <property type="entry name" value="ATP-DEPENDENT RNA HELICASE DBPA"/>
    <property type="match status" value="1"/>
</dbReference>
<dbReference type="InterPro" id="IPR027417">
    <property type="entry name" value="P-loop_NTPase"/>
</dbReference>
<dbReference type="InterPro" id="IPR044742">
    <property type="entry name" value="DEAD/DEAH_RhlB"/>
</dbReference>
<dbReference type="Pfam" id="PF00271">
    <property type="entry name" value="Helicase_C"/>
    <property type="match status" value="1"/>
</dbReference>
<protein>
    <recommendedName>
        <fullName evidence="2">RNA helicase</fullName>
        <ecNumber evidence="2">3.6.4.13</ecNumber>
    </recommendedName>
</protein>
<feature type="region of interest" description="Disordered" evidence="9">
    <location>
        <begin position="707"/>
        <end position="792"/>
    </location>
</feature>
<organism evidence="12 13">
    <name type="scientific">Zancudomyces culisetae</name>
    <name type="common">Gut fungus</name>
    <name type="synonym">Smittium culisetae</name>
    <dbReference type="NCBI Taxonomy" id="1213189"/>
    <lineage>
        <taxon>Eukaryota</taxon>
        <taxon>Fungi</taxon>
        <taxon>Fungi incertae sedis</taxon>
        <taxon>Zoopagomycota</taxon>
        <taxon>Kickxellomycotina</taxon>
        <taxon>Harpellomycetes</taxon>
        <taxon>Harpellales</taxon>
        <taxon>Legeriomycetaceae</taxon>
        <taxon>Zancudomyces</taxon>
    </lineage>
</organism>
<dbReference type="SMART" id="SM00490">
    <property type="entry name" value="HELICc"/>
    <property type="match status" value="1"/>
</dbReference>
<feature type="compositionally biased region" description="Basic and acidic residues" evidence="9">
    <location>
        <begin position="767"/>
        <end position="777"/>
    </location>
</feature>
<dbReference type="Pfam" id="PF00270">
    <property type="entry name" value="DEAD"/>
    <property type="match status" value="1"/>
</dbReference>
<feature type="region of interest" description="Disordered" evidence="9">
    <location>
        <begin position="1"/>
        <end position="115"/>
    </location>
</feature>
<dbReference type="GO" id="GO:0003724">
    <property type="term" value="F:RNA helicase activity"/>
    <property type="evidence" value="ECO:0007669"/>
    <property type="project" value="UniProtKB-EC"/>
</dbReference>
<dbReference type="SMART" id="SM00487">
    <property type="entry name" value="DEXDc"/>
    <property type="match status" value="1"/>
</dbReference>
<dbReference type="InterPro" id="IPR014001">
    <property type="entry name" value="Helicase_ATP-bd"/>
</dbReference>
<gene>
    <name evidence="12" type="ORF">AX774_g136</name>
</gene>
<evidence type="ECO:0000256" key="5">
    <source>
        <dbReference type="ARBA" id="ARBA00022806"/>
    </source>
</evidence>
<dbReference type="PROSITE" id="PS51194">
    <property type="entry name" value="HELICASE_CTER"/>
    <property type="match status" value="1"/>
</dbReference>
<feature type="compositionally biased region" description="Low complexity" evidence="9">
    <location>
        <begin position="728"/>
        <end position="737"/>
    </location>
</feature>
<evidence type="ECO:0000256" key="7">
    <source>
        <dbReference type="ARBA" id="ARBA00022884"/>
    </source>
</evidence>
<feature type="compositionally biased region" description="Basic and acidic residues" evidence="9">
    <location>
        <begin position="31"/>
        <end position="49"/>
    </location>
</feature>
<evidence type="ECO:0000313" key="12">
    <source>
        <dbReference type="EMBL" id="OMH86245.1"/>
    </source>
</evidence>
<dbReference type="Pfam" id="PF08152">
    <property type="entry name" value="GUCT"/>
    <property type="match status" value="1"/>
</dbReference>
<dbReference type="Proteomes" id="UP000188320">
    <property type="component" value="Unassembled WGS sequence"/>
</dbReference>
<feature type="compositionally biased region" description="Basic and acidic residues" evidence="9">
    <location>
        <begin position="67"/>
        <end position="90"/>
    </location>
</feature>
<dbReference type="PROSITE" id="PS51192">
    <property type="entry name" value="HELICASE_ATP_BIND_1"/>
    <property type="match status" value="1"/>
</dbReference>
<accession>A0A1R1PZ71</accession>
<dbReference type="GO" id="GO:0005524">
    <property type="term" value="F:ATP binding"/>
    <property type="evidence" value="ECO:0007669"/>
    <property type="project" value="UniProtKB-KW"/>
</dbReference>
<feature type="domain" description="Helicase C-terminal" evidence="11">
    <location>
        <begin position="389"/>
        <end position="541"/>
    </location>
</feature>
<evidence type="ECO:0000256" key="4">
    <source>
        <dbReference type="ARBA" id="ARBA00022801"/>
    </source>
</evidence>
<feature type="compositionally biased region" description="Acidic residues" evidence="9">
    <location>
        <begin position="91"/>
        <end position="113"/>
    </location>
</feature>
<evidence type="ECO:0000259" key="10">
    <source>
        <dbReference type="PROSITE" id="PS51192"/>
    </source>
</evidence>
<proteinExistence type="inferred from homology"/>
<dbReference type="SUPFAM" id="SSF52540">
    <property type="entry name" value="P-loop containing nucleoside triphosphate hydrolases"/>
    <property type="match status" value="1"/>
</dbReference>
<evidence type="ECO:0000256" key="6">
    <source>
        <dbReference type="ARBA" id="ARBA00022840"/>
    </source>
</evidence>
<feature type="compositionally biased region" description="Basic and acidic residues" evidence="9">
    <location>
        <begin position="1"/>
        <end position="23"/>
    </location>
</feature>
<dbReference type="InterPro" id="IPR050079">
    <property type="entry name" value="DEAD_box_RNA_helicase"/>
</dbReference>
<evidence type="ECO:0000256" key="2">
    <source>
        <dbReference type="ARBA" id="ARBA00012552"/>
    </source>
</evidence>
<dbReference type="InterPro" id="IPR035979">
    <property type="entry name" value="RBD_domain_sf"/>
</dbReference>
<name>A0A1R1PZ71_ZANCU</name>
<evidence type="ECO:0000313" key="13">
    <source>
        <dbReference type="Proteomes" id="UP000188320"/>
    </source>
</evidence>
<dbReference type="CDD" id="cd18787">
    <property type="entry name" value="SF2_C_DEAD"/>
    <property type="match status" value="1"/>
</dbReference>
<dbReference type="InterPro" id="IPR011545">
    <property type="entry name" value="DEAD/DEAH_box_helicase_dom"/>
</dbReference>
<keyword evidence="6" id="KW-0067">ATP-binding</keyword>
<dbReference type="InterPro" id="IPR012562">
    <property type="entry name" value="GUCT"/>
</dbReference>